<dbReference type="Proteomes" id="UP001595075">
    <property type="component" value="Unassembled WGS sequence"/>
</dbReference>
<feature type="region of interest" description="Disordered" evidence="1">
    <location>
        <begin position="37"/>
        <end position="59"/>
    </location>
</feature>
<accession>A0ABR4CPI5</accession>
<feature type="compositionally biased region" description="Polar residues" evidence="1">
    <location>
        <begin position="38"/>
        <end position="53"/>
    </location>
</feature>
<protein>
    <submittedName>
        <fullName evidence="2">Uncharacterized protein</fullName>
    </submittedName>
</protein>
<evidence type="ECO:0000313" key="2">
    <source>
        <dbReference type="EMBL" id="KAL2071744.1"/>
    </source>
</evidence>
<sequence length="93" mass="10332">MVEVKSDSQNVALGGGSVRTRYRDAAGPASLVLHARHTNTALPARSSDQTSSDVVRRRGAKVARRKHAFDVQQNLAFLWRLLLTKTRQSECEE</sequence>
<organism evidence="2 3">
    <name type="scientific">Oculimacula yallundae</name>
    <dbReference type="NCBI Taxonomy" id="86028"/>
    <lineage>
        <taxon>Eukaryota</taxon>
        <taxon>Fungi</taxon>
        <taxon>Dikarya</taxon>
        <taxon>Ascomycota</taxon>
        <taxon>Pezizomycotina</taxon>
        <taxon>Leotiomycetes</taxon>
        <taxon>Helotiales</taxon>
        <taxon>Ploettnerulaceae</taxon>
        <taxon>Oculimacula</taxon>
    </lineage>
</organism>
<name>A0ABR4CPI5_9HELO</name>
<keyword evidence="3" id="KW-1185">Reference proteome</keyword>
<reference evidence="2 3" key="1">
    <citation type="journal article" date="2024" name="Commun. Biol.">
        <title>Comparative genomic analysis of thermophilic fungi reveals convergent evolutionary adaptations and gene losses.</title>
        <authorList>
            <person name="Steindorff A.S."/>
            <person name="Aguilar-Pontes M.V."/>
            <person name="Robinson A.J."/>
            <person name="Andreopoulos B."/>
            <person name="LaButti K."/>
            <person name="Kuo A."/>
            <person name="Mondo S."/>
            <person name="Riley R."/>
            <person name="Otillar R."/>
            <person name="Haridas S."/>
            <person name="Lipzen A."/>
            <person name="Grimwood J."/>
            <person name="Schmutz J."/>
            <person name="Clum A."/>
            <person name="Reid I.D."/>
            <person name="Moisan M.C."/>
            <person name="Butler G."/>
            <person name="Nguyen T.T.M."/>
            <person name="Dewar K."/>
            <person name="Conant G."/>
            <person name="Drula E."/>
            <person name="Henrissat B."/>
            <person name="Hansel C."/>
            <person name="Singer S."/>
            <person name="Hutchinson M.I."/>
            <person name="de Vries R.P."/>
            <person name="Natvig D.O."/>
            <person name="Powell A.J."/>
            <person name="Tsang A."/>
            <person name="Grigoriev I.V."/>
        </authorList>
    </citation>
    <scope>NUCLEOTIDE SEQUENCE [LARGE SCALE GENOMIC DNA]</scope>
    <source>
        <strain evidence="2 3">CBS 494.80</strain>
    </source>
</reference>
<comment type="caution">
    <text evidence="2">The sequence shown here is derived from an EMBL/GenBank/DDBJ whole genome shotgun (WGS) entry which is preliminary data.</text>
</comment>
<feature type="non-terminal residue" evidence="2">
    <location>
        <position position="93"/>
    </location>
</feature>
<gene>
    <name evidence="2" type="ORF">VTL71DRAFT_12979</name>
</gene>
<evidence type="ECO:0000313" key="3">
    <source>
        <dbReference type="Proteomes" id="UP001595075"/>
    </source>
</evidence>
<dbReference type="EMBL" id="JAZHXI010000005">
    <property type="protein sequence ID" value="KAL2071744.1"/>
    <property type="molecule type" value="Genomic_DNA"/>
</dbReference>
<proteinExistence type="predicted"/>
<evidence type="ECO:0000256" key="1">
    <source>
        <dbReference type="SAM" id="MobiDB-lite"/>
    </source>
</evidence>